<organism evidence="1 2">
    <name type="scientific">Hyaloscypha bicolor E</name>
    <dbReference type="NCBI Taxonomy" id="1095630"/>
    <lineage>
        <taxon>Eukaryota</taxon>
        <taxon>Fungi</taxon>
        <taxon>Dikarya</taxon>
        <taxon>Ascomycota</taxon>
        <taxon>Pezizomycotina</taxon>
        <taxon>Leotiomycetes</taxon>
        <taxon>Helotiales</taxon>
        <taxon>Hyaloscyphaceae</taxon>
        <taxon>Hyaloscypha</taxon>
        <taxon>Hyaloscypha bicolor</taxon>
    </lineage>
</organism>
<protein>
    <submittedName>
        <fullName evidence="1">Uncharacterized protein</fullName>
    </submittedName>
</protein>
<dbReference type="EMBL" id="KZ613783">
    <property type="protein sequence ID" value="PMD62519.1"/>
    <property type="molecule type" value="Genomic_DNA"/>
</dbReference>
<dbReference type="AlphaFoldDB" id="A0A2J6THK6"/>
<dbReference type="Proteomes" id="UP000235371">
    <property type="component" value="Unassembled WGS sequence"/>
</dbReference>
<keyword evidence="2" id="KW-1185">Reference proteome</keyword>
<dbReference type="PANTHER" id="PTHR42085:SF2">
    <property type="entry name" value="F-BOX DOMAIN-CONTAINING PROTEIN"/>
    <property type="match status" value="1"/>
</dbReference>
<sequence>MSRDMALPLSKPAPSFLLLPPEVRDCIYDAALSWPVISDLPKTVPLEPGATVHGHWEQPLCTVPRPRYGPMRTPSLLLLNRQITSEALEVLYRKPLMLDTTPPYIPQLGQPMGIPEIISETTLQNLRFVVLRMDLDQRQSARYWFKIIEMLLDIWFVKNNLEEVQARIQCPPRQGDTRRGSHDEGIRAEYYRRLLSKLRGFGEQVP</sequence>
<name>A0A2J6THK6_9HELO</name>
<dbReference type="RefSeq" id="XP_024739423.1">
    <property type="nucleotide sequence ID" value="XM_024872051.1"/>
</dbReference>
<dbReference type="InterPro" id="IPR038883">
    <property type="entry name" value="AN11006-like"/>
</dbReference>
<dbReference type="InParanoid" id="A0A2J6THK6"/>
<accession>A0A2J6THK6</accession>
<dbReference type="STRING" id="1095630.A0A2J6THK6"/>
<dbReference type="GeneID" id="36580132"/>
<gene>
    <name evidence="1" type="ORF">K444DRAFT_344160</name>
</gene>
<reference evidence="1 2" key="1">
    <citation type="submission" date="2016-04" db="EMBL/GenBank/DDBJ databases">
        <title>A degradative enzymes factory behind the ericoid mycorrhizal symbiosis.</title>
        <authorList>
            <consortium name="DOE Joint Genome Institute"/>
            <person name="Martino E."/>
            <person name="Morin E."/>
            <person name="Grelet G."/>
            <person name="Kuo A."/>
            <person name="Kohler A."/>
            <person name="Daghino S."/>
            <person name="Barry K."/>
            <person name="Choi C."/>
            <person name="Cichocki N."/>
            <person name="Clum A."/>
            <person name="Copeland A."/>
            <person name="Hainaut M."/>
            <person name="Haridas S."/>
            <person name="Labutti K."/>
            <person name="Lindquist E."/>
            <person name="Lipzen A."/>
            <person name="Khouja H.-R."/>
            <person name="Murat C."/>
            <person name="Ohm R."/>
            <person name="Olson A."/>
            <person name="Spatafora J."/>
            <person name="Veneault-Fourrey C."/>
            <person name="Henrissat B."/>
            <person name="Grigoriev I."/>
            <person name="Martin F."/>
            <person name="Perotto S."/>
        </authorList>
    </citation>
    <scope>NUCLEOTIDE SEQUENCE [LARGE SCALE GENOMIC DNA]</scope>
    <source>
        <strain evidence="1 2">E</strain>
    </source>
</reference>
<evidence type="ECO:0000313" key="1">
    <source>
        <dbReference type="EMBL" id="PMD62519.1"/>
    </source>
</evidence>
<dbReference type="PANTHER" id="PTHR42085">
    <property type="entry name" value="F-BOX DOMAIN-CONTAINING PROTEIN"/>
    <property type="match status" value="1"/>
</dbReference>
<dbReference type="OrthoDB" id="3510794at2759"/>
<proteinExistence type="predicted"/>
<evidence type="ECO:0000313" key="2">
    <source>
        <dbReference type="Proteomes" id="UP000235371"/>
    </source>
</evidence>